<dbReference type="GO" id="GO:0003712">
    <property type="term" value="F:transcription coregulator activity"/>
    <property type="evidence" value="ECO:0007669"/>
    <property type="project" value="TreeGrafter"/>
</dbReference>
<dbReference type="InterPro" id="IPR001781">
    <property type="entry name" value="Znf_LIM"/>
</dbReference>
<feature type="domain" description="LIM zinc-binding" evidence="6">
    <location>
        <begin position="305"/>
        <end position="364"/>
    </location>
</feature>
<reference evidence="7 8" key="1">
    <citation type="journal article" date="2015" name="Parasit. Vectors">
        <title>Draft genome of the scabies mite.</title>
        <authorList>
            <person name="Rider S.D.Jr."/>
            <person name="Morgan M.S."/>
            <person name="Arlian L.G."/>
        </authorList>
    </citation>
    <scope>NUCLEOTIDE SEQUENCE [LARGE SCALE GENOMIC DNA]</scope>
    <source>
        <strain evidence="7">Arlian Lab</strain>
    </source>
</reference>
<feature type="domain" description="LIM zinc-binding" evidence="6">
    <location>
        <begin position="365"/>
        <end position="433"/>
    </location>
</feature>
<evidence type="ECO:0000256" key="5">
    <source>
        <dbReference type="SAM" id="MobiDB-lite"/>
    </source>
</evidence>
<keyword evidence="1" id="KW-0479">Metal-binding</keyword>
<proteinExistence type="predicted"/>
<evidence type="ECO:0000313" key="8">
    <source>
        <dbReference type="Proteomes" id="UP000616769"/>
    </source>
</evidence>
<feature type="compositionally biased region" description="Low complexity" evidence="5">
    <location>
        <begin position="447"/>
        <end position="469"/>
    </location>
</feature>
<evidence type="ECO:0000259" key="6">
    <source>
        <dbReference type="PROSITE" id="PS50023"/>
    </source>
</evidence>
<feature type="compositionally biased region" description="Low complexity" evidence="5">
    <location>
        <begin position="476"/>
        <end position="503"/>
    </location>
</feature>
<evidence type="ECO:0000256" key="1">
    <source>
        <dbReference type="ARBA" id="ARBA00022723"/>
    </source>
</evidence>
<feature type="compositionally biased region" description="Polar residues" evidence="5">
    <location>
        <begin position="515"/>
        <end position="531"/>
    </location>
</feature>
<dbReference type="Pfam" id="PF00412">
    <property type="entry name" value="LIM"/>
    <property type="match status" value="5"/>
</dbReference>
<dbReference type="CDD" id="cd09345">
    <property type="entry name" value="LIM2_FHL"/>
    <property type="match status" value="1"/>
</dbReference>
<evidence type="ECO:0000256" key="3">
    <source>
        <dbReference type="ARBA" id="ARBA00022833"/>
    </source>
</evidence>
<feature type="region of interest" description="Disordered" evidence="5">
    <location>
        <begin position="1"/>
        <end position="23"/>
    </location>
</feature>
<keyword evidence="3" id="KW-0862">Zinc</keyword>
<feature type="non-terminal residue" evidence="7">
    <location>
        <position position="537"/>
    </location>
</feature>
<dbReference type="Gene3D" id="2.10.110.10">
    <property type="entry name" value="Cysteine Rich Protein"/>
    <property type="match status" value="5"/>
</dbReference>
<sequence length="537" mass="62459">IQTSKANDNLLSSSQSQPSSSTLSSASNVQYWHMEHFNCIYCQRSLQSDRYVLIDQSLLDPQRIKPPPPPPKPTKRNKNRGEKLKKIDQTNQQPQQQQQQQQQENVYQLDGQPCCVPCYEQNYANVCDECQKPIGVDSKDLSFNERHWHEGCFICCECKKDLYEKPFGFRADQIFCAHCYDRRFAPRCCKCDEQFVAGKQPKKEQKKKYPNGKQSLNLNLNSLFYSKIFVSVLNFFFKLFWNFPVENLQIDRKKLGQRKLDYRGKQWHEHCFCCRKCLKPIGTRAFRAKKDDIYCNECYDEIFSTRCIKCSEIVTSNGVVFRDEPWHIECFKCNECNCELTSIPFLTRNDRPYCRGCHANLFAHRCQKCSKPITGTSGTKMITHETRHWHIACFRCYDCEKSLEGKGFIATDPDKDNMMAILCIDCASIRVADSMKKSEMMMMMDSNKESNTNTNNNNKNNNNNNSANNRDINIDKNSTSKANTKTSTSNNNNNNSNNNNYDKNNNEDIYEKNSQKNTSDNTNRNDVNQIYNDDDDV</sequence>
<evidence type="ECO:0000256" key="4">
    <source>
        <dbReference type="ARBA" id="ARBA00023038"/>
    </source>
</evidence>
<dbReference type="PANTHER" id="PTHR24205">
    <property type="entry name" value="FOUR AND A HALF LIM DOMAINS PROTEIN"/>
    <property type="match status" value="1"/>
</dbReference>
<dbReference type="VEuPathDB" id="VectorBase:SSCA003471"/>
<dbReference type="SMART" id="SM00132">
    <property type="entry name" value="LIM"/>
    <property type="match status" value="4"/>
</dbReference>
<dbReference type="PROSITE" id="PS50023">
    <property type="entry name" value="LIM_DOMAIN_2"/>
    <property type="match status" value="3"/>
</dbReference>
<dbReference type="AlphaFoldDB" id="A0A131ZUQ7"/>
<feature type="compositionally biased region" description="Basic and acidic residues" evidence="5">
    <location>
        <begin position="504"/>
        <end position="514"/>
    </location>
</feature>
<keyword evidence="2" id="KW-0677">Repeat</keyword>
<dbReference type="OrthoDB" id="15567at2759"/>
<evidence type="ECO:0000256" key="2">
    <source>
        <dbReference type="ARBA" id="ARBA00022737"/>
    </source>
</evidence>
<organism evidence="7 8">
    <name type="scientific">Sarcoptes scabiei</name>
    <name type="common">Itch mite</name>
    <name type="synonym">Acarus scabiei</name>
    <dbReference type="NCBI Taxonomy" id="52283"/>
    <lineage>
        <taxon>Eukaryota</taxon>
        <taxon>Metazoa</taxon>
        <taxon>Ecdysozoa</taxon>
        <taxon>Arthropoda</taxon>
        <taxon>Chelicerata</taxon>
        <taxon>Arachnida</taxon>
        <taxon>Acari</taxon>
        <taxon>Acariformes</taxon>
        <taxon>Sarcoptiformes</taxon>
        <taxon>Astigmata</taxon>
        <taxon>Psoroptidia</taxon>
        <taxon>Sarcoptoidea</taxon>
        <taxon>Sarcoptidae</taxon>
        <taxon>Sarcoptinae</taxon>
        <taxon>Sarcoptes</taxon>
    </lineage>
</organism>
<dbReference type="GO" id="GO:0005634">
    <property type="term" value="C:nucleus"/>
    <property type="evidence" value="ECO:0007669"/>
    <property type="project" value="TreeGrafter"/>
</dbReference>
<evidence type="ECO:0000313" key="7">
    <source>
        <dbReference type="EMBL" id="KPM02474.1"/>
    </source>
</evidence>
<dbReference type="SUPFAM" id="SSF57716">
    <property type="entry name" value="Glucocorticoid receptor-like (DNA-binding domain)"/>
    <property type="match status" value="4"/>
</dbReference>
<name>A0A131ZUQ7_SARSC</name>
<keyword evidence="4" id="KW-0440">LIM domain</keyword>
<feature type="region of interest" description="Disordered" evidence="5">
    <location>
        <begin position="447"/>
        <end position="537"/>
    </location>
</feature>
<dbReference type="PANTHER" id="PTHR24205:SF4">
    <property type="entry name" value="PROTEIN ESPINAS"/>
    <property type="match status" value="1"/>
</dbReference>
<feature type="compositionally biased region" description="Low complexity" evidence="5">
    <location>
        <begin position="10"/>
        <end position="23"/>
    </location>
</feature>
<dbReference type="GO" id="GO:0046872">
    <property type="term" value="F:metal ion binding"/>
    <property type="evidence" value="ECO:0007669"/>
    <property type="project" value="UniProtKB-KW"/>
</dbReference>
<dbReference type="Proteomes" id="UP000616769">
    <property type="component" value="Unassembled WGS sequence"/>
</dbReference>
<gene>
    <name evidence="7" type="ORF">QR98_0008880</name>
</gene>
<accession>A0A131ZUQ7</accession>
<dbReference type="FunFam" id="2.10.110.10:FF:000081">
    <property type="entry name" value="Uncharacterized protein, isoform A"/>
    <property type="match status" value="1"/>
</dbReference>
<dbReference type="EMBL" id="JXLN01001994">
    <property type="protein sequence ID" value="KPM02474.1"/>
    <property type="molecule type" value="Genomic_DNA"/>
</dbReference>
<feature type="domain" description="LIM zinc-binding" evidence="6">
    <location>
        <begin position="125"/>
        <end position="186"/>
    </location>
</feature>
<comment type="caution">
    <text evidence="7">The sequence shown here is derived from an EMBL/GenBank/DDBJ whole genome shotgun (WGS) entry which is preliminary data.</text>
</comment>
<feature type="region of interest" description="Disordered" evidence="5">
    <location>
        <begin position="59"/>
        <end position="79"/>
    </location>
</feature>
<dbReference type="PROSITE" id="PS00478">
    <property type="entry name" value="LIM_DOMAIN_1"/>
    <property type="match status" value="2"/>
</dbReference>
<dbReference type="GO" id="GO:0030018">
    <property type="term" value="C:Z disc"/>
    <property type="evidence" value="ECO:0007669"/>
    <property type="project" value="TreeGrafter"/>
</dbReference>
<protein>
    <submittedName>
        <fullName evidence="7">LIM domain-containing protein 4</fullName>
    </submittedName>
</protein>